<evidence type="ECO:0000313" key="14">
    <source>
        <dbReference type="EMBL" id="REG02186.1"/>
    </source>
</evidence>
<evidence type="ECO:0000256" key="3">
    <source>
        <dbReference type="ARBA" id="ARBA00009183"/>
    </source>
</evidence>
<dbReference type="InterPro" id="IPR020946">
    <property type="entry name" value="Flavin_mOase-like"/>
</dbReference>
<organism evidence="14 15">
    <name type="scientific">Asanoa ferruginea</name>
    <dbReference type="NCBI Taxonomy" id="53367"/>
    <lineage>
        <taxon>Bacteria</taxon>
        <taxon>Bacillati</taxon>
        <taxon>Actinomycetota</taxon>
        <taxon>Actinomycetes</taxon>
        <taxon>Micromonosporales</taxon>
        <taxon>Micromonosporaceae</taxon>
        <taxon>Asanoa</taxon>
    </lineage>
</organism>
<dbReference type="PANTHER" id="PTHR23023">
    <property type="entry name" value="DIMETHYLANILINE MONOOXYGENASE"/>
    <property type="match status" value="1"/>
</dbReference>
<evidence type="ECO:0000256" key="8">
    <source>
        <dbReference type="ARBA" id="ARBA00022827"/>
    </source>
</evidence>
<evidence type="ECO:0000313" key="15">
    <source>
        <dbReference type="Proteomes" id="UP000256913"/>
    </source>
</evidence>
<evidence type="ECO:0000256" key="12">
    <source>
        <dbReference type="ARBA" id="ARBA00023033"/>
    </source>
</evidence>
<comment type="similarity">
    <text evidence="4">Belongs to the FAD-binding monooxygenase family.</text>
</comment>
<dbReference type="SUPFAM" id="SSF51735">
    <property type="entry name" value="NAD(P)-binding Rossmann-fold domains"/>
    <property type="match status" value="1"/>
</dbReference>
<dbReference type="FunFam" id="3.50.50.60:FF:000159">
    <property type="entry name" value="Dimethylaniline monooxygenase [N-oxide-forming]"/>
    <property type="match status" value="1"/>
</dbReference>
<gene>
    <name evidence="14" type="ORF">DFJ67_8278</name>
</gene>
<dbReference type="SUPFAM" id="SSF51905">
    <property type="entry name" value="FAD/NAD(P)-binding domain"/>
    <property type="match status" value="1"/>
</dbReference>
<dbReference type="GO" id="GO:0050660">
    <property type="term" value="F:flavin adenine dinucleotide binding"/>
    <property type="evidence" value="ECO:0007669"/>
    <property type="project" value="InterPro"/>
</dbReference>
<dbReference type="GO" id="GO:0050661">
    <property type="term" value="F:NADP binding"/>
    <property type="evidence" value="ECO:0007669"/>
    <property type="project" value="InterPro"/>
</dbReference>
<comment type="similarity">
    <text evidence="3">Belongs to the FMO family.</text>
</comment>
<dbReference type="EMBL" id="QUMQ01000001">
    <property type="protein sequence ID" value="REG02186.1"/>
    <property type="molecule type" value="Genomic_DNA"/>
</dbReference>
<keyword evidence="12" id="KW-0503">Monooxygenase</keyword>
<keyword evidence="7" id="KW-0256">Endoplasmic reticulum</keyword>
<name>A0A3D9ZYK2_9ACTN</name>
<evidence type="ECO:0000256" key="13">
    <source>
        <dbReference type="ARBA" id="ARBA00023136"/>
    </source>
</evidence>
<evidence type="ECO:0000256" key="10">
    <source>
        <dbReference type="ARBA" id="ARBA00022989"/>
    </source>
</evidence>
<keyword evidence="11" id="KW-0560">Oxidoreductase</keyword>
<evidence type="ECO:0000256" key="11">
    <source>
        <dbReference type="ARBA" id="ARBA00023002"/>
    </source>
</evidence>
<evidence type="ECO:0000256" key="2">
    <source>
        <dbReference type="ARBA" id="ARBA00004389"/>
    </source>
</evidence>
<dbReference type="InterPro" id="IPR050346">
    <property type="entry name" value="FMO-like"/>
</dbReference>
<dbReference type="InterPro" id="IPR036188">
    <property type="entry name" value="FAD/NAD-bd_sf"/>
</dbReference>
<keyword evidence="8" id="KW-0274">FAD</keyword>
<evidence type="ECO:0000256" key="6">
    <source>
        <dbReference type="ARBA" id="ARBA00022692"/>
    </source>
</evidence>
<evidence type="ECO:0000256" key="5">
    <source>
        <dbReference type="ARBA" id="ARBA00022630"/>
    </source>
</evidence>
<dbReference type="RefSeq" id="WP_116074985.1">
    <property type="nucleotide sequence ID" value="NZ_BONB01000016.1"/>
</dbReference>
<dbReference type="AlphaFoldDB" id="A0A3D9ZYK2"/>
<dbReference type="OrthoDB" id="5168853at2"/>
<dbReference type="Gene3D" id="3.50.50.60">
    <property type="entry name" value="FAD/NAD(P)-binding domain"/>
    <property type="match status" value="1"/>
</dbReference>
<dbReference type="GO" id="GO:0004499">
    <property type="term" value="F:N,N-dimethylaniline monooxygenase activity"/>
    <property type="evidence" value="ECO:0007669"/>
    <property type="project" value="InterPro"/>
</dbReference>
<keyword evidence="9" id="KW-0521">NADP</keyword>
<keyword evidence="15" id="KW-1185">Reference proteome</keyword>
<dbReference type="PRINTS" id="PR00370">
    <property type="entry name" value="FMOXYGENASE"/>
</dbReference>
<comment type="caution">
    <text evidence="14">The sequence shown here is derived from an EMBL/GenBank/DDBJ whole genome shotgun (WGS) entry which is preliminary data.</text>
</comment>
<keyword evidence="5" id="KW-0285">Flavoprotein</keyword>
<sequence>MSSPSTANQRFDPSTTLWRDGRPVYDRRDTVCVIGAGASGLAAVKNLREHGFGVDCYERETSVGGAWNWRHDRSPVYASTHLISSKPFTQFPDFPMPDTWPDYPHHSQLLSYLERYADHFDLKPHVWFGTEVVKVEPADDSTWDVTTRSSGGYGSERTHRYLAVVVANGHNWAPKVPTYEGIDEFRGQTMHASAHKDAKKFPGRKVLVVGGGNTGCDIAVEAATAASQTWHSTRRGYWYLPKYLLGRPTDQVNDRMLAAGLPLGMRQWLAARTLRLTVGDQTRFGLPKPDHKVFETHPIANSQLIYHLGHGTITPVPDIRRFHRGSVELTDGRHIEPDVVVFATGYLPRFEFLAPEILGADEHGRPTLYLHAFPREHPTLAVAGLLQPDSGLFPLVHWQTVLIASWLRLRDRDLERAAAFWSRASADVGKRWNRARVKDSTRHWFEINHLDYLKALQGALDELTPATATARSGR</sequence>
<evidence type="ECO:0000256" key="9">
    <source>
        <dbReference type="ARBA" id="ARBA00022857"/>
    </source>
</evidence>
<proteinExistence type="inferred from homology"/>
<comment type="subcellular location">
    <subcellularLocation>
        <location evidence="2">Endoplasmic reticulum membrane</location>
        <topology evidence="2">Single-pass membrane protein</topology>
    </subcellularLocation>
</comment>
<dbReference type="InterPro" id="IPR000960">
    <property type="entry name" value="Flavin_mOase"/>
</dbReference>
<protein>
    <submittedName>
        <fullName evidence="14">Cation diffusion facilitator CzcD-associated flavoprotein CzcO</fullName>
    </submittedName>
</protein>
<keyword evidence="13" id="KW-0472">Membrane</keyword>
<reference evidence="14 15" key="1">
    <citation type="submission" date="2018-08" db="EMBL/GenBank/DDBJ databases">
        <title>Sequencing the genomes of 1000 actinobacteria strains.</title>
        <authorList>
            <person name="Klenk H.-P."/>
        </authorList>
    </citation>
    <scope>NUCLEOTIDE SEQUENCE [LARGE SCALE GENOMIC DNA]</scope>
    <source>
        <strain evidence="14 15">DSM 44099</strain>
    </source>
</reference>
<keyword evidence="10" id="KW-1133">Transmembrane helix</keyword>
<comment type="cofactor">
    <cofactor evidence="1">
        <name>FAD</name>
        <dbReference type="ChEBI" id="CHEBI:57692"/>
    </cofactor>
</comment>
<dbReference type="Proteomes" id="UP000256913">
    <property type="component" value="Unassembled WGS sequence"/>
</dbReference>
<dbReference type="InterPro" id="IPR036291">
    <property type="entry name" value="NAD(P)-bd_dom_sf"/>
</dbReference>
<keyword evidence="6" id="KW-0812">Transmembrane</keyword>
<evidence type="ECO:0000256" key="4">
    <source>
        <dbReference type="ARBA" id="ARBA00010139"/>
    </source>
</evidence>
<evidence type="ECO:0000256" key="1">
    <source>
        <dbReference type="ARBA" id="ARBA00001974"/>
    </source>
</evidence>
<accession>A0A3D9ZYK2</accession>
<evidence type="ECO:0000256" key="7">
    <source>
        <dbReference type="ARBA" id="ARBA00022824"/>
    </source>
</evidence>
<dbReference type="Pfam" id="PF00743">
    <property type="entry name" value="FMO-like"/>
    <property type="match status" value="1"/>
</dbReference>